<organism evidence="5">
    <name type="scientific">Timema tahoe</name>
    <dbReference type="NCBI Taxonomy" id="61484"/>
    <lineage>
        <taxon>Eukaryota</taxon>
        <taxon>Metazoa</taxon>
        <taxon>Ecdysozoa</taxon>
        <taxon>Arthropoda</taxon>
        <taxon>Hexapoda</taxon>
        <taxon>Insecta</taxon>
        <taxon>Pterygota</taxon>
        <taxon>Neoptera</taxon>
        <taxon>Polyneoptera</taxon>
        <taxon>Phasmatodea</taxon>
        <taxon>Timematodea</taxon>
        <taxon>Timematoidea</taxon>
        <taxon>Timematidae</taxon>
        <taxon>Timema</taxon>
    </lineage>
</organism>
<name>A0A7R9NWT0_9NEOP</name>
<dbReference type="AlphaFoldDB" id="A0A7R9NWT0"/>
<gene>
    <name evidence="5" type="ORF">TTEB3V08_LOCUS7143</name>
</gene>
<evidence type="ECO:0000256" key="1">
    <source>
        <dbReference type="ARBA" id="ARBA00004123"/>
    </source>
</evidence>
<dbReference type="PANTHER" id="PTHR23061:SF12">
    <property type="entry name" value="DNA POLYMERASE ALPHA SUBUNIT B"/>
    <property type="match status" value="1"/>
</dbReference>
<dbReference type="PANTHER" id="PTHR23061">
    <property type="entry name" value="DNA POLYMERASE 2 ALPHA 70 KDA SUBUNIT"/>
    <property type="match status" value="1"/>
</dbReference>
<evidence type="ECO:0000256" key="3">
    <source>
        <dbReference type="SAM" id="MobiDB-lite"/>
    </source>
</evidence>
<keyword evidence="2" id="KW-0539">Nucleus</keyword>
<protein>
    <recommendedName>
        <fullName evidence="4">DNA polymerase alpha subunit B N-terminal domain-containing protein</fullName>
    </recommendedName>
</protein>
<dbReference type="InterPro" id="IPR013627">
    <property type="entry name" value="Pol_alpha_B_N"/>
</dbReference>
<dbReference type="GO" id="GO:0006270">
    <property type="term" value="P:DNA replication initiation"/>
    <property type="evidence" value="ECO:0007669"/>
    <property type="project" value="TreeGrafter"/>
</dbReference>
<dbReference type="Pfam" id="PF08418">
    <property type="entry name" value="Pol_alpha_B_N"/>
    <property type="match status" value="1"/>
</dbReference>
<comment type="subcellular location">
    <subcellularLocation>
        <location evidence="1">Nucleus</location>
    </subcellularLocation>
</comment>
<evidence type="ECO:0000313" key="5">
    <source>
        <dbReference type="EMBL" id="CAD7459178.1"/>
    </source>
</evidence>
<evidence type="ECO:0000256" key="2">
    <source>
        <dbReference type="ARBA" id="ARBA00023242"/>
    </source>
</evidence>
<evidence type="ECO:0000259" key="4">
    <source>
        <dbReference type="Pfam" id="PF08418"/>
    </source>
</evidence>
<feature type="domain" description="DNA polymerase alpha subunit B N-terminal" evidence="4">
    <location>
        <begin position="47"/>
        <end position="93"/>
    </location>
</feature>
<dbReference type="InterPro" id="IPR043034">
    <property type="entry name" value="DNA_pol_alpha_B_N_sf"/>
</dbReference>
<sequence length="332" mass="37428">MRGSVEQYEMSPGMPMRPSLALEFKDERKMSLPCSCAALVQWLALICVEICETNCIDEEEFVETWMAYTVSNLGGADPTVETLTQMERNCLTKTEQETNTSSKKQKKTSSLRMLRLAYYWWALFCGLRLKAKGPLAVSFNQYVDPYSSTKAWELNKETCGCNLYHHGTGLGVYVDHGSPLTYVHMKSGIEKNIIHTPDRKLARKNAGIARSPRSLFSPASFSPTSTTPSSKYAARTNSGKAMCSYGDNSTEWKRLGDSYPSVELSSLVTHITPNTRYMFEQLREKAAILDDIVDWIGSHLIKKHSLDEPFPLNRPHACHTWPKVQECTVTVE</sequence>
<reference evidence="5" key="1">
    <citation type="submission" date="2020-11" db="EMBL/GenBank/DDBJ databases">
        <authorList>
            <person name="Tran Van P."/>
        </authorList>
    </citation>
    <scope>NUCLEOTIDE SEQUENCE</scope>
</reference>
<proteinExistence type="predicted"/>
<feature type="compositionally biased region" description="Low complexity" evidence="3">
    <location>
        <begin position="214"/>
        <end position="230"/>
    </location>
</feature>
<dbReference type="InterPro" id="IPR016722">
    <property type="entry name" value="DNA_pol_alpha_bsu"/>
</dbReference>
<dbReference type="GO" id="GO:0005658">
    <property type="term" value="C:alpha DNA polymerase:primase complex"/>
    <property type="evidence" value="ECO:0007669"/>
    <property type="project" value="TreeGrafter"/>
</dbReference>
<dbReference type="Gene3D" id="1.10.8.530">
    <property type="entry name" value="DNA polymerase alpha-primase, subunit B, N-terminal domain"/>
    <property type="match status" value="1"/>
</dbReference>
<dbReference type="EMBL" id="OE002709">
    <property type="protein sequence ID" value="CAD7459178.1"/>
    <property type="molecule type" value="Genomic_DNA"/>
</dbReference>
<accession>A0A7R9NWT0</accession>
<feature type="region of interest" description="Disordered" evidence="3">
    <location>
        <begin position="208"/>
        <end position="233"/>
    </location>
</feature>